<evidence type="ECO:0000256" key="1">
    <source>
        <dbReference type="SAM" id="MobiDB-lite"/>
    </source>
</evidence>
<dbReference type="AlphaFoldDB" id="A0AAW4PJ64"/>
<accession>A0AAW4PJ64</accession>
<gene>
    <name evidence="2" type="ORF">EGH23_23315</name>
</gene>
<keyword evidence="3" id="KW-1185">Reference proteome</keyword>
<dbReference type="Proteomes" id="UP001430455">
    <property type="component" value="Unassembled WGS sequence"/>
</dbReference>
<protein>
    <recommendedName>
        <fullName evidence="4">DUF4129 domain-containing protein</fullName>
    </recommendedName>
</protein>
<evidence type="ECO:0000313" key="2">
    <source>
        <dbReference type="EMBL" id="MBX0297802.1"/>
    </source>
</evidence>
<sequence>MRWTESGTGVAVVILLTIMTMVSGAATPGLAATHTSSEAGPIVAQQTTSTPTNNTTVQHERPDNVSRVGDTQRVSAWLERRLAGRLQGSAIELSQGEYERARALLGDEYNSRLEQYVDVAGEIEGTSNEETAETFQETQDQQRTYSEAVQSYRETYQDYQRARRQGNTTAARQSGRELEATSEQVTQLNESLNRNYESIGNRTDVDTTGAQTAISNTTQNITAQQAEIRAQLFVETELTVETNGSSVAFNDPMAINGQVTTANGTAVANQPIRVTIFEQRYQTTTDETGAFTVTYRPTTLPVNATNVTVRYLPTTDSPYLGSTTNVSVDVSQVTPSLDVAVSPSQTAYRNRVDTTVTATVDGRPVSKLPLRAILGQSTANTTTNSSGQATLTQRVPANVPTGNSTLRVTHSREDLAIGPAATSASLSITRTETDLTINAASDNGRVDVRGRLQTVNGTGVDGQSVRIAVGESIQTATTNDTGWYQLTMENVSATESANVSAVPVTARFDGTGTNLGSSRVETTVTIAGGNGSGVFDVGGLGGGSGVGVPGLGPGGNDRLELALLVGGGLLMLAGLGLWLRGGESDTETGSTVTEQPAVTASSETPSLAQQWLAQARSALTENDSKGAIVAAYAAIREQLHRRTDIPDSLTHREFIAACAERFDTVEMQALEPLADAYERVTFQAASETSAATEAVDAARSILTDDEDSS</sequence>
<feature type="region of interest" description="Disordered" evidence="1">
    <location>
        <begin position="162"/>
        <end position="181"/>
    </location>
</feature>
<organism evidence="2 3">
    <name type="scientific">Haloarcula nitratireducens</name>
    <dbReference type="NCBI Taxonomy" id="2487749"/>
    <lineage>
        <taxon>Archaea</taxon>
        <taxon>Methanobacteriati</taxon>
        <taxon>Methanobacteriota</taxon>
        <taxon>Stenosarchaea group</taxon>
        <taxon>Halobacteria</taxon>
        <taxon>Halobacteriales</taxon>
        <taxon>Haloarculaceae</taxon>
        <taxon>Haloarcula</taxon>
    </lineage>
</organism>
<dbReference type="EMBL" id="RKLT01000028">
    <property type="protein sequence ID" value="MBX0297802.1"/>
    <property type="molecule type" value="Genomic_DNA"/>
</dbReference>
<evidence type="ECO:0008006" key="4">
    <source>
        <dbReference type="Google" id="ProtNLM"/>
    </source>
</evidence>
<feature type="region of interest" description="Disordered" evidence="1">
    <location>
        <begin position="46"/>
        <end position="70"/>
    </location>
</feature>
<name>A0AAW4PJ64_9EURY</name>
<feature type="compositionally biased region" description="Low complexity" evidence="1">
    <location>
        <begin position="47"/>
        <end position="56"/>
    </location>
</feature>
<feature type="region of interest" description="Disordered" evidence="1">
    <location>
        <begin position="583"/>
        <end position="605"/>
    </location>
</feature>
<feature type="compositionally biased region" description="Polar residues" evidence="1">
    <location>
        <begin position="587"/>
        <end position="605"/>
    </location>
</feature>
<evidence type="ECO:0000313" key="3">
    <source>
        <dbReference type="Proteomes" id="UP001430455"/>
    </source>
</evidence>
<comment type="caution">
    <text evidence="2">The sequence shown here is derived from an EMBL/GenBank/DDBJ whole genome shotgun (WGS) entry which is preliminary data.</text>
</comment>
<reference evidence="2 3" key="1">
    <citation type="submission" date="2021-06" db="EMBL/GenBank/DDBJ databases">
        <title>Halomicroarcula sp. a new haloarchaeum isolated from saline soil.</title>
        <authorList>
            <person name="Duran-Viseras A."/>
            <person name="Sanchez-Porro C."/>
            <person name="Ventosa A."/>
        </authorList>
    </citation>
    <scope>NUCLEOTIDE SEQUENCE [LARGE SCALE GENOMIC DNA]</scope>
    <source>
        <strain evidence="2 3">F27</strain>
    </source>
</reference>
<proteinExistence type="predicted"/>
<dbReference type="RefSeq" id="WP_220582386.1">
    <property type="nucleotide sequence ID" value="NZ_RKLT01000028.1"/>
</dbReference>